<feature type="non-terminal residue" evidence="1">
    <location>
        <position position="1"/>
    </location>
</feature>
<dbReference type="Proteomes" id="UP000626109">
    <property type="component" value="Unassembled WGS sequence"/>
</dbReference>
<name>A0A813KJ21_POLGL</name>
<proteinExistence type="predicted"/>
<comment type="caution">
    <text evidence="1">The sequence shown here is derived from an EMBL/GenBank/DDBJ whole genome shotgun (WGS) entry which is preliminary data.</text>
</comment>
<dbReference type="EMBL" id="CAJNNW010030041">
    <property type="protein sequence ID" value="CAE8702208.1"/>
    <property type="molecule type" value="Genomic_DNA"/>
</dbReference>
<sequence length="95" mass="10113">VLGGALLGGSAGSGFAIGRPVPGHRHLSRAQGYRESCQPCSALRSPPQQCGRLPQRRWRVPAAAAISLVATAIARRRMARRAFPVILADGQEMIQ</sequence>
<dbReference type="AlphaFoldDB" id="A0A813KJ21"/>
<gene>
    <name evidence="1" type="ORF">PGLA2088_LOCUS32346</name>
</gene>
<accession>A0A813KJ21</accession>
<evidence type="ECO:0000313" key="1">
    <source>
        <dbReference type="EMBL" id="CAE8702208.1"/>
    </source>
</evidence>
<feature type="non-terminal residue" evidence="1">
    <location>
        <position position="95"/>
    </location>
</feature>
<organism evidence="1 2">
    <name type="scientific">Polarella glacialis</name>
    <name type="common">Dinoflagellate</name>
    <dbReference type="NCBI Taxonomy" id="89957"/>
    <lineage>
        <taxon>Eukaryota</taxon>
        <taxon>Sar</taxon>
        <taxon>Alveolata</taxon>
        <taxon>Dinophyceae</taxon>
        <taxon>Suessiales</taxon>
        <taxon>Suessiaceae</taxon>
        <taxon>Polarella</taxon>
    </lineage>
</organism>
<reference evidence="1" key="1">
    <citation type="submission" date="2021-02" db="EMBL/GenBank/DDBJ databases">
        <authorList>
            <person name="Dougan E. K."/>
            <person name="Rhodes N."/>
            <person name="Thang M."/>
            <person name="Chan C."/>
        </authorList>
    </citation>
    <scope>NUCLEOTIDE SEQUENCE</scope>
</reference>
<evidence type="ECO:0000313" key="2">
    <source>
        <dbReference type="Proteomes" id="UP000626109"/>
    </source>
</evidence>
<protein>
    <submittedName>
        <fullName evidence="1">Uncharacterized protein</fullName>
    </submittedName>
</protein>